<dbReference type="EMBL" id="JAGKSP010000036">
    <property type="protein sequence ID" value="MBP3967236.1"/>
    <property type="molecule type" value="Genomic_DNA"/>
</dbReference>
<dbReference type="InterPro" id="IPR011737">
    <property type="entry name" value="CHP02206_TP0381"/>
</dbReference>
<feature type="transmembrane region" description="Helical" evidence="1">
    <location>
        <begin position="135"/>
        <end position="154"/>
    </location>
</feature>
<feature type="transmembrane region" description="Helical" evidence="1">
    <location>
        <begin position="20"/>
        <end position="37"/>
    </location>
</feature>
<feature type="transmembrane region" description="Helical" evidence="1">
    <location>
        <begin position="166"/>
        <end position="186"/>
    </location>
</feature>
<keyword evidence="1" id="KW-0812">Transmembrane</keyword>
<keyword evidence="1" id="KW-1133">Transmembrane helix</keyword>
<comment type="caution">
    <text evidence="2">The sequence shown here is derived from an EMBL/GenBank/DDBJ whole genome shotgun (WGS) entry which is preliminary data.</text>
</comment>
<name>A0ABS5CMZ4_9BACL</name>
<feature type="transmembrane region" description="Helical" evidence="1">
    <location>
        <begin position="104"/>
        <end position="123"/>
    </location>
</feature>
<proteinExistence type="predicted"/>
<keyword evidence="3" id="KW-1185">Reference proteome</keyword>
<organism evidence="2 3">
    <name type="scientific">Paenibacillus lignilyticus</name>
    <dbReference type="NCBI Taxonomy" id="1172615"/>
    <lineage>
        <taxon>Bacteria</taxon>
        <taxon>Bacillati</taxon>
        <taxon>Bacillota</taxon>
        <taxon>Bacilli</taxon>
        <taxon>Bacillales</taxon>
        <taxon>Paenibacillaceae</taxon>
        <taxon>Paenibacillus</taxon>
    </lineage>
</organism>
<feature type="transmembrane region" description="Helical" evidence="1">
    <location>
        <begin position="82"/>
        <end position="99"/>
    </location>
</feature>
<dbReference type="Proteomes" id="UP000673394">
    <property type="component" value="Unassembled WGS sequence"/>
</dbReference>
<feature type="transmembrane region" description="Helical" evidence="1">
    <location>
        <begin position="49"/>
        <end position="70"/>
    </location>
</feature>
<reference evidence="2 3" key="1">
    <citation type="submission" date="2021-04" db="EMBL/GenBank/DDBJ databases">
        <title>Paenibacillus sp. DLE-14 whole genome sequence.</title>
        <authorList>
            <person name="Ham Y.J."/>
        </authorList>
    </citation>
    <scope>NUCLEOTIDE SEQUENCE [LARGE SCALE GENOMIC DNA]</scope>
    <source>
        <strain evidence="2 3">DLE-14</strain>
    </source>
</reference>
<sequence>MTSFFSRHTTEHFIAYSNSHIAVLAVMIVLALLLFGYKYSIRLQASARTIIRYVILLGLLVPQVVLYYWYADQGLWDIQYTLPLELCSISQLLAMIMLITRSRLLYQIVFFAGIGGALQAMLTPDLDYPFPHFRFFHFFVVHIAIILAPLYMTWIEGYRPTWKSIGITMIFLNVLLVVVGGTDYLLDANYMFLRHKPEGASLLDLLGPYPYYLAVEEIIALLIFTLMYLPFVRWRRK</sequence>
<evidence type="ECO:0000313" key="2">
    <source>
        <dbReference type="EMBL" id="MBP3967236.1"/>
    </source>
</evidence>
<dbReference type="Pfam" id="PF14808">
    <property type="entry name" value="TMEM164"/>
    <property type="match status" value="1"/>
</dbReference>
<feature type="transmembrane region" description="Helical" evidence="1">
    <location>
        <begin position="211"/>
        <end position="231"/>
    </location>
</feature>
<evidence type="ECO:0000313" key="3">
    <source>
        <dbReference type="Proteomes" id="UP000673394"/>
    </source>
</evidence>
<gene>
    <name evidence="2" type="ORF">I8J30_31660</name>
</gene>
<protein>
    <submittedName>
        <fullName evidence="2">TIGR02206 family membrane protein</fullName>
    </submittedName>
</protein>
<dbReference type="NCBIfam" id="TIGR02206">
    <property type="entry name" value="intg_mem_TP0381"/>
    <property type="match status" value="1"/>
</dbReference>
<keyword evidence="1" id="KW-0472">Membrane</keyword>
<accession>A0ABS5CMZ4</accession>
<evidence type="ECO:0000256" key="1">
    <source>
        <dbReference type="SAM" id="Phobius"/>
    </source>
</evidence>